<dbReference type="SUPFAM" id="SSF52788">
    <property type="entry name" value="Phosphotyrosine protein phosphatases I"/>
    <property type="match status" value="1"/>
</dbReference>
<feature type="domain" description="Phosphotyrosine protein phosphatase I" evidence="2">
    <location>
        <begin position="7"/>
        <end position="66"/>
    </location>
</feature>
<sequence>MVIKPKILFMCVANSCRSQIAEVLGRHYLGHEFDVYSAGSKPTQPNPHALKALNSCGYNTSTLFSKS</sequence>
<name>A0A382NIR7_9ZZZZ</name>
<reference evidence="3" key="1">
    <citation type="submission" date="2018-05" db="EMBL/GenBank/DDBJ databases">
        <authorList>
            <person name="Lanie J.A."/>
            <person name="Ng W.-L."/>
            <person name="Kazmierczak K.M."/>
            <person name="Andrzejewski T.M."/>
            <person name="Davidsen T.M."/>
            <person name="Wayne K.J."/>
            <person name="Tettelin H."/>
            <person name="Glass J.I."/>
            <person name="Rusch D."/>
            <person name="Podicherti R."/>
            <person name="Tsui H.-C.T."/>
            <person name="Winkler M.E."/>
        </authorList>
    </citation>
    <scope>NUCLEOTIDE SEQUENCE</scope>
</reference>
<protein>
    <recommendedName>
        <fullName evidence="2">Phosphotyrosine protein phosphatase I domain-containing protein</fullName>
    </recommendedName>
</protein>
<organism evidence="3">
    <name type="scientific">marine metagenome</name>
    <dbReference type="NCBI Taxonomy" id="408172"/>
    <lineage>
        <taxon>unclassified sequences</taxon>
        <taxon>metagenomes</taxon>
        <taxon>ecological metagenomes</taxon>
    </lineage>
</organism>
<evidence type="ECO:0000259" key="2">
    <source>
        <dbReference type="Pfam" id="PF01451"/>
    </source>
</evidence>
<dbReference type="PANTHER" id="PTHR43428">
    <property type="entry name" value="ARSENATE REDUCTASE"/>
    <property type="match status" value="1"/>
</dbReference>
<proteinExistence type="predicted"/>
<accession>A0A382NIR7</accession>
<dbReference type="PANTHER" id="PTHR43428:SF1">
    <property type="entry name" value="ARSENATE REDUCTASE"/>
    <property type="match status" value="1"/>
</dbReference>
<gene>
    <name evidence="3" type="ORF">METZ01_LOCUS313059</name>
</gene>
<dbReference type="InterPro" id="IPR036196">
    <property type="entry name" value="Ptyr_pPase_sf"/>
</dbReference>
<dbReference type="AlphaFoldDB" id="A0A382NIR7"/>
<dbReference type="GO" id="GO:0046685">
    <property type="term" value="P:response to arsenic-containing substance"/>
    <property type="evidence" value="ECO:0007669"/>
    <property type="project" value="UniProtKB-KW"/>
</dbReference>
<keyword evidence="1" id="KW-0059">Arsenical resistance</keyword>
<evidence type="ECO:0000313" key="3">
    <source>
        <dbReference type="EMBL" id="SVC60205.1"/>
    </source>
</evidence>
<evidence type="ECO:0000256" key="1">
    <source>
        <dbReference type="ARBA" id="ARBA00022849"/>
    </source>
</evidence>
<feature type="non-terminal residue" evidence="3">
    <location>
        <position position="67"/>
    </location>
</feature>
<dbReference type="EMBL" id="UINC01100272">
    <property type="protein sequence ID" value="SVC60205.1"/>
    <property type="molecule type" value="Genomic_DNA"/>
</dbReference>
<dbReference type="InterPro" id="IPR023485">
    <property type="entry name" value="Ptyr_pPase"/>
</dbReference>
<dbReference type="Gene3D" id="3.40.50.2300">
    <property type="match status" value="1"/>
</dbReference>
<dbReference type="Pfam" id="PF01451">
    <property type="entry name" value="LMWPc"/>
    <property type="match status" value="1"/>
</dbReference>